<dbReference type="GO" id="GO:0004640">
    <property type="term" value="F:phosphoribosylanthranilate isomerase activity"/>
    <property type="evidence" value="ECO:0007669"/>
    <property type="project" value="TreeGrafter"/>
</dbReference>
<accession>A0A1H2G078</accession>
<sequence length="278" mass="30319">MSVPTVLEKILARKAQEVAERRARVSLAELESLAKAADAPRGFANALIAQAKLKQPAVIAEIKKASPSKGVIREHFVPHEIAVSYEKGGATCLSVLTDIDYFQGSDLFLQQARAACKLPVIRKDFMVDPYQIVEARALGADCVLLIVSALDDVKMAELAAVAKSVGLDVLVEVHDGDELERALKTLDTPLVGVNNRNLHTFDVSLETTLDLLPRIPRDRLVITESGIVNRADVELMEISEVYSFLVGETFMRAENPGAELQRLFFPERGVALSGSTLD</sequence>
<dbReference type="AlphaFoldDB" id="A0A1H2G078"/>
<evidence type="ECO:0000256" key="4">
    <source>
        <dbReference type="ARBA" id="ARBA00022793"/>
    </source>
</evidence>
<feature type="domain" description="Indole-3-glycerol phosphate synthase" evidence="9">
    <location>
        <begin position="7"/>
        <end position="263"/>
    </location>
</feature>
<protein>
    <recommendedName>
        <fullName evidence="8">Indole-3-glycerol phosphate synthase</fullName>
        <shortName evidence="8">IGPS</shortName>
        <ecNumber evidence="8">4.1.1.48</ecNumber>
    </recommendedName>
</protein>
<dbReference type="InterPro" id="IPR045186">
    <property type="entry name" value="Indole-3-glycerol_P_synth"/>
</dbReference>
<name>A0A1H2G078_9PSED</name>
<dbReference type="EMBL" id="LT629782">
    <property type="protein sequence ID" value="SDU12920.1"/>
    <property type="molecule type" value="Genomic_DNA"/>
</dbReference>
<evidence type="ECO:0000256" key="8">
    <source>
        <dbReference type="HAMAP-Rule" id="MF_00134"/>
    </source>
</evidence>
<keyword evidence="11" id="KW-1185">Reference proteome</keyword>
<comment type="catalytic activity">
    <reaction evidence="1 8">
        <text>1-(2-carboxyphenylamino)-1-deoxy-D-ribulose 5-phosphate + H(+) = (1S,2R)-1-C-(indol-3-yl)glycerol 3-phosphate + CO2 + H2O</text>
        <dbReference type="Rhea" id="RHEA:23476"/>
        <dbReference type="ChEBI" id="CHEBI:15377"/>
        <dbReference type="ChEBI" id="CHEBI:15378"/>
        <dbReference type="ChEBI" id="CHEBI:16526"/>
        <dbReference type="ChEBI" id="CHEBI:58613"/>
        <dbReference type="ChEBI" id="CHEBI:58866"/>
        <dbReference type="EC" id="4.1.1.48"/>
    </reaction>
</comment>
<dbReference type="Gene3D" id="3.20.20.70">
    <property type="entry name" value="Aldolase class I"/>
    <property type="match status" value="1"/>
</dbReference>
<evidence type="ECO:0000313" key="11">
    <source>
        <dbReference type="Proteomes" id="UP000183653"/>
    </source>
</evidence>
<gene>
    <name evidence="8" type="primary">trpC</name>
    <name evidence="10" type="ORF">SAMN04490197_3103</name>
</gene>
<dbReference type="FunFam" id="3.20.20.70:FF:000024">
    <property type="entry name" value="Indole-3-glycerol phosphate synthase"/>
    <property type="match status" value="1"/>
</dbReference>
<dbReference type="NCBIfam" id="NF001373">
    <property type="entry name" value="PRK00278.1-6"/>
    <property type="match status" value="1"/>
</dbReference>
<dbReference type="PANTHER" id="PTHR22854:SF2">
    <property type="entry name" value="INDOLE-3-GLYCEROL-PHOSPHATE SYNTHASE"/>
    <property type="match status" value="1"/>
</dbReference>
<dbReference type="InterPro" id="IPR011060">
    <property type="entry name" value="RibuloseP-bd_barrel"/>
</dbReference>
<dbReference type="PROSITE" id="PS00614">
    <property type="entry name" value="IGPS"/>
    <property type="match status" value="1"/>
</dbReference>
<evidence type="ECO:0000256" key="7">
    <source>
        <dbReference type="ARBA" id="ARBA00023239"/>
    </source>
</evidence>
<evidence type="ECO:0000259" key="9">
    <source>
        <dbReference type="Pfam" id="PF00218"/>
    </source>
</evidence>
<dbReference type="EC" id="4.1.1.48" evidence="8"/>
<dbReference type="GO" id="GO:0004425">
    <property type="term" value="F:indole-3-glycerol-phosphate synthase activity"/>
    <property type="evidence" value="ECO:0007669"/>
    <property type="project" value="UniProtKB-UniRule"/>
</dbReference>
<keyword evidence="6 8" id="KW-0057">Aromatic amino acid biosynthesis</keyword>
<dbReference type="Pfam" id="PF00218">
    <property type="entry name" value="IGPS"/>
    <property type="match status" value="1"/>
</dbReference>
<dbReference type="InterPro" id="IPR013785">
    <property type="entry name" value="Aldolase_TIM"/>
</dbReference>
<keyword evidence="5 8" id="KW-0822">Tryptophan biosynthesis</keyword>
<dbReference type="InterPro" id="IPR013798">
    <property type="entry name" value="Indole-3-glycerol_P_synth_dom"/>
</dbReference>
<dbReference type="HAMAP" id="MF_00134_B">
    <property type="entry name" value="IGPS_B"/>
    <property type="match status" value="1"/>
</dbReference>
<comment type="pathway">
    <text evidence="2 8">Amino-acid biosynthesis; L-tryptophan biosynthesis; L-tryptophan from chorismate: step 4/5.</text>
</comment>
<proteinExistence type="inferred from homology"/>
<dbReference type="RefSeq" id="WP_057723691.1">
    <property type="nucleotide sequence ID" value="NZ_JYLM01000004.1"/>
</dbReference>
<dbReference type="InterPro" id="IPR001468">
    <property type="entry name" value="Indole-3-GlycerolPSynthase_CS"/>
</dbReference>
<dbReference type="UniPathway" id="UPA00035">
    <property type="reaction ID" value="UER00043"/>
</dbReference>
<evidence type="ECO:0000256" key="2">
    <source>
        <dbReference type="ARBA" id="ARBA00004696"/>
    </source>
</evidence>
<dbReference type="SUPFAM" id="SSF51366">
    <property type="entry name" value="Ribulose-phoshate binding barrel"/>
    <property type="match status" value="1"/>
</dbReference>
<dbReference type="NCBIfam" id="NF001377">
    <property type="entry name" value="PRK00278.2-4"/>
    <property type="match status" value="1"/>
</dbReference>
<evidence type="ECO:0000256" key="1">
    <source>
        <dbReference type="ARBA" id="ARBA00001633"/>
    </source>
</evidence>
<keyword evidence="4 8" id="KW-0210">Decarboxylase</keyword>
<keyword evidence="7 8" id="KW-0456">Lyase</keyword>
<evidence type="ECO:0000256" key="6">
    <source>
        <dbReference type="ARBA" id="ARBA00023141"/>
    </source>
</evidence>
<dbReference type="GO" id="GO:0000162">
    <property type="term" value="P:L-tryptophan biosynthetic process"/>
    <property type="evidence" value="ECO:0007669"/>
    <property type="project" value="UniProtKB-UniRule"/>
</dbReference>
<dbReference type="OrthoDB" id="9804217at2"/>
<evidence type="ECO:0000313" key="10">
    <source>
        <dbReference type="EMBL" id="SDU12920.1"/>
    </source>
</evidence>
<comment type="similarity">
    <text evidence="8">Belongs to the TrpC family.</text>
</comment>
<dbReference type="NCBIfam" id="NF001370">
    <property type="entry name" value="PRK00278.1-2"/>
    <property type="match status" value="1"/>
</dbReference>
<dbReference type="PANTHER" id="PTHR22854">
    <property type="entry name" value="TRYPTOPHAN BIOSYNTHESIS PROTEIN"/>
    <property type="match status" value="1"/>
</dbReference>
<evidence type="ECO:0000256" key="5">
    <source>
        <dbReference type="ARBA" id="ARBA00022822"/>
    </source>
</evidence>
<keyword evidence="3 8" id="KW-0028">Amino-acid biosynthesis</keyword>
<dbReference type="CDD" id="cd00331">
    <property type="entry name" value="IGPS"/>
    <property type="match status" value="1"/>
</dbReference>
<reference evidence="10 11" key="1">
    <citation type="submission" date="2016-10" db="EMBL/GenBank/DDBJ databases">
        <authorList>
            <person name="Varghese N."/>
            <person name="Submissions S."/>
        </authorList>
    </citation>
    <scope>NUCLEOTIDE SEQUENCE [LARGE SCALE GENOMIC DNA]</scope>
    <source>
        <strain evidence="10 11">BS2775</strain>
    </source>
</reference>
<organism evidence="10 11">
    <name type="scientific">Pseudomonas orientalis</name>
    <dbReference type="NCBI Taxonomy" id="76758"/>
    <lineage>
        <taxon>Bacteria</taxon>
        <taxon>Pseudomonadati</taxon>
        <taxon>Pseudomonadota</taxon>
        <taxon>Gammaproteobacteria</taxon>
        <taxon>Pseudomonadales</taxon>
        <taxon>Pseudomonadaceae</taxon>
        <taxon>Pseudomonas</taxon>
    </lineage>
</organism>
<dbReference type="Proteomes" id="UP000183653">
    <property type="component" value="Chromosome I"/>
</dbReference>
<evidence type="ECO:0000256" key="3">
    <source>
        <dbReference type="ARBA" id="ARBA00022605"/>
    </source>
</evidence>